<comment type="caution">
    <text evidence="1">The sequence shown here is derived from an EMBL/GenBank/DDBJ whole genome shotgun (WGS) entry which is preliminary data.</text>
</comment>
<proteinExistence type="predicted"/>
<accession>A0A327NQM3</accession>
<evidence type="ECO:0000313" key="1">
    <source>
        <dbReference type="EMBL" id="RAI76084.1"/>
    </source>
</evidence>
<dbReference type="EMBL" id="QLII01000001">
    <property type="protein sequence ID" value="RAI76084.1"/>
    <property type="molecule type" value="Genomic_DNA"/>
</dbReference>
<gene>
    <name evidence="1" type="ORF">HMF3257_21285</name>
</gene>
<protein>
    <submittedName>
        <fullName evidence="1">Uncharacterized protein</fullName>
    </submittedName>
</protein>
<evidence type="ECO:0000313" key="2">
    <source>
        <dbReference type="Proteomes" id="UP000249016"/>
    </source>
</evidence>
<organism evidence="1 2">
    <name type="scientific">Spirosoma telluris</name>
    <dbReference type="NCBI Taxonomy" id="2183553"/>
    <lineage>
        <taxon>Bacteria</taxon>
        <taxon>Pseudomonadati</taxon>
        <taxon>Bacteroidota</taxon>
        <taxon>Cytophagia</taxon>
        <taxon>Cytophagales</taxon>
        <taxon>Cytophagaceae</taxon>
        <taxon>Spirosoma</taxon>
    </lineage>
</organism>
<sequence>MGTVDLRLINQLAEAAQRPKELAFGQKANEVFGPVLTQLLASYSPSARLDLLRVTILEFGNLLKFLTTDNRVVLANNFERITAEMVTAAAWKISVQHQSLDMPWDDSRRADVLMWIDELAQQPKDNYLKPLLNKLGQIDRLNVADRTLRAIAHCTIKKAGIPGERHYSYCIRDAFV</sequence>
<reference evidence="1 2" key="1">
    <citation type="submission" date="2018-06" db="EMBL/GenBank/DDBJ databases">
        <title>Spirosoma sp. HMF3257 Genome sequencing and assembly.</title>
        <authorList>
            <person name="Kang H."/>
            <person name="Cha I."/>
            <person name="Kim H."/>
            <person name="Kang J."/>
            <person name="Joh K."/>
        </authorList>
    </citation>
    <scope>NUCLEOTIDE SEQUENCE [LARGE SCALE GENOMIC DNA]</scope>
    <source>
        <strain evidence="1 2">HMF3257</strain>
    </source>
</reference>
<dbReference type="Proteomes" id="UP000249016">
    <property type="component" value="Unassembled WGS sequence"/>
</dbReference>
<name>A0A327NQM3_9BACT</name>
<keyword evidence="2" id="KW-1185">Reference proteome</keyword>
<dbReference type="AlphaFoldDB" id="A0A327NQM3"/>